<evidence type="ECO:0000256" key="6">
    <source>
        <dbReference type="ARBA" id="ARBA00037986"/>
    </source>
</evidence>
<dbReference type="CDD" id="cd15482">
    <property type="entry name" value="Sialidase_non-viral"/>
    <property type="match status" value="1"/>
</dbReference>
<feature type="chain" id="PRO_5009525658" description="DUF6242 domain-containing protein" evidence="7">
    <location>
        <begin position="24"/>
        <end position="362"/>
    </location>
</feature>
<dbReference type="InterPro" id="IPR058667">
    <property type="entry name" value="DUF6242_C"/>
</dbReference>
<evidence type="ECO:0000259" key="8">
    <source>
        <dbReference type="Pfam" id="PF25852"/>
    </source>
</evidence>
<keyword evidence="3" id="KW-0119">Carbohydrate metabolism</keyword>
<dbReference type="Pfam" id="PF25852">
    <property type="entry name" value="DUF6242_C"/>
    <property type="match status" value="1"/>
</dbReference>
<dbReference type="Proteomes" id="UP000177457">
    <property type="component" value="Unassembled WGS sequence"/>
</dbReference>
<feature type="signal peptide" evidence="7">
    <location>
        <begin position="1"/>
        <end position="23"/>
    </location>
</feature>
<dbReference type="GO" id="GO:0010411">
    <property type="term" value="P:xyloglucan metabolic process"/>
    <property type="evidence" value="ECO:0007669"/>
    <property type="project" value="TreeGrafter"/>
</dbReference>
<evidence type="ECO:0000313" key="9">
    <source>
        <dbReference type="EMBL" id="OGH69688.1"/>
    </source>
</evidence>
<dbReference type="PANTHER" id="PTHR43739">
    <property type="entry name" value="XYLOGLUCANASE (EUROFUNG)"/>
    <property type="match status" value="1"/>
</dbReference>
<comment type="similarity">
    <text evidence="6">Belongs to the glycosyl hydrolase 74 family.</text>
</comment>
<dbReference type="PANTHER" id="PTHR43739:SF2">
    <property type="entry name" value="OLIGOXYLOGLUCAN-REDUCING END-SPECIFIC XYLOGLUCANASE-RELATED"/>
    <property type="match status" value="1"/>
</dbReference>
<name>A0A1F6MDQ8_9BACT</name>
<dbReference type="InterPro" id="IPR052025">
    <property type="entry name" value="Xyloglucanase_GH74"/>
</dbReference>
<keyword evidence="1 7" id="KW-0732">Signal</keyword>
<keyword evidence="4" id="KW-0326">Glycosidase</keyword>
<accession>A0A1F6MDQ8</accession>
<evidence type="ECO:0000256" key="2">
    <source>
        <dbReference type="ARBA" id="ARBA00022801"/>
    </source>
</evidence>
<dbReference type="AlphaFoldDB" id="A0A1F6MDQ8"/>
<evidence type="ECO:0000256" key="5">
    <source>
        <dbReference type="ARBA" id="ARBA00023326"/>
    </source>
</evidence>
<gene>
    <name evidence="9" type="ORF">A3C90_03555</name>
</gene>
<protein>
    <recommendedName>
        <fullName evidence="8">DUF6242 domain-containing protein</fullName>
    </recommendedName>
</protein>
<dbReference type="SUPFAM" id="SSF110296">
    <property type="entry name" value="Oligoxyloglucan reducing end-specific cellobiohydrolase"/>
    <property type="match status" value="2"/>
</dbReference>
<reference evidence="9 10" key="1">
    <citation type="journal article" date="2016" name="Nat. Commun.">
        <title>Thousands of microbial genomes shed light on interconnected biogeochemical processes in an aquifer system.</title>
        <authorList>
            <person name="Anantharaman K."/>
            <person name="Brown C.T."/>
            <person name="Hug L.A."/>
            <person name="Sharon I."/>
            <person name="Castelle C.J."/>
            <person name="Probst A.J."/>
            <person name="Thomas B.C."/>
            <person name="Singh A."/>
            <person name="Wilkins M.J."/>
            <person name="Karaoz U."/>
            <person name="Brodie E.L."/>
            <person name="Williams K.H."/>
            <person name="Hubbard S.S."/>
            <person name="Banfield J.F."/>
        </authorList>
    </citation>
    <scope>NUCLEOTIDE SEQUENCE [LARGE SCALE GENOMIC DNA]</scope>
</reference>
<sequence length="362" mass="40201">MKRASIYLFTIAAALLLMGQGCLQIPTGEEEIVTTGPAGMFVSTDKGENWQAISALPEADGVKSLAGVSVYRLDDDPQDPKAIYWGSRGSGLLFSYDDGRTWRRAAVPLNTGFIYSVAVHPKDKCTLFATTGLFVYKTDDCARSWQEVHREDRADARVDSIFIDSFGDHTVFLTKANGELLSSSDGGSSWTVVQRFGTAIGLLEADAVRQNTLYLATRKKGLYRSDDGGKTWVNLFEQLRVYPGATEYRRLFVHPTKEGVLYWISTYGILKSTDRGDSWRPYTLITSPGSADIFGFDINRNNDKEMYYTAMVGGRSTFYKTEDDGKTWSTKRLPSGQIPAVLRVHPVNANIIYVGFAIPPQQ</sequence>
<dbReference type="STRING" id="1798683.A3C90_03555"/>
<proteinExistence type="inferred from homology"/>
<evidence type="ECO:0000256" key="4">
    <source>
        <dbReference type="ARBA" id="ARBA00023295"/>
    </source>
</evidence>
<feature type="domain" description="DUF6242" evidence="8">
    <location>
        <begin position="102"/>
        <end position="234"/>
    </location>
</feature>
<keyword evidence="5" id="KW-0624">Polysaccharide degradation</keyword>
<dbReference type="GO" id="GO:0016798">
    <property type="term" value="F:hydrolase activity, acting on glycosyl bonds"/>
    <property type="evidence" value="ECO:0007669"/>
    <property type="project" value="UniProtKB-KW"/>
</dbReference>
<evidence type="ECO:0000256" key="3">
    <source>
        <dbReference type="ARBA" id="ARBA00023277"/>
    </source>
</evidence>
<dbReference type="InterPro" id="IPR015943">
    <property type="entry name" value="WD40/YVTN_repeat-like_dom_sf"/>
</dbReference>
<comment type="caution">
    <text evidence="9">The sequence shown here is derived from an EMBL/GenBank/DDBJ whole genome shotgun (WGS) entry which is preliminary data.</text>
</comment>
<evidence type="ECO:0000256" key="7">
    <source>
        <dbReference type="SAM" id="SignalP"/>
    </source>
</evidence>
<dbReference type="Gene3D" id="2.130.10.10">
    <property type="entry name" value="YVTN repeat-like/Quinoprotein amine dehydrogenase"/>
    <property type="match status" value="2"/>
</dbReference>
<keyword evidence="2" id="KW-0378">Hydrolase</keyword>
<evidence type="ECO:0000313" key="10">
    <source>
        <dbReference type="Proteomes" id="UP000177457"/>
    </source>
</evidence>
<dbReference type="GO" id="GO:0000272">
    <property type="term" value="P:polysaccharide catabolic process"/>
    <property type="evidence" value="ECO:0007669"/>
    <property type="project" value="UniProtKB-KW"/>
</dbReference>
<dbReference type="EMBL" id="MFQE01000068">
    <property type="protein sequence ID" value="OGH69688.1"/>
    <property type="molecule type" value="Genomic_DNA"/>
</dbReference>
<dbReference type="PROSITE" id="PS51257">
    <property type="entry name" value="PROKAR_LIPOPROTEIN"/>
    <property type="match status" value="1"/>
</dbReference>
<evidence type="ECO:0000256" key="1">
    <source>
        <dbReference type="ARBA" id="ARBA00022729"/>
    </source>
</evidence>
<organism evidence="9 10">
    <name type="scientific">Candidatus Magasanikbacteria bacterium RIFCSPHIGHO2_02_FULL_51_14</name>
    <dbReference type="NCBI Taxonomy" id="1798683"/>
    <lineage>
        <taxon>Bacteria</taxon>
        <taxon>Candidatus Magasanikiibacteriota</taxon>
    </lineage>
</organism>